<name>A0ACB5TMS5_CANBO</name>
<organism evidence="1 2">
    <name type="scientific">Candida boidinii</name>
    <name type="common">Yeast</name>
    <dbReference type="NCBI Taxonomy" id="5477"/>
    <lineage>
        <taxon>Eukaryota</taxon>
        <taxon>Fungi</taxon>
        <taxon>Dikarya</taxon>
        <taxon>Ascomycota</taxon>
        <taxon>Saccharomycotina</taxon>
        <taxon>Pichiomycetes</taxon>
        <taxon>Pichiales</taxon>
        <taxon>Pichiaceae</taxon>
        <taxon>Ogataea</taxon>
        <taxon>Ogataea/Candida clade</taxon>
    </lineage>
</organism>
<dbReference type="EMBL" id="BSXV01000926">
    <property type="protein sequence ID" value="GME91141.1"/>
    <property type="molecule type" value="Genomic_DNA"/>
</dbReference>
<proteinExistence type="predicted"/>
<protein>
    <submittedName>
        <fullName evidence="1">Unnamed protein product</fullName>
    </submittedName>
</protein>
<dbReference type="Proteomes" id="UP001165101">
    <property type="component" value="Unassembled WGS sequence"/>
</dbReference>
<sequence length="143" mass="16739">MSAQQRLTSDNLTLHNKLTKSIKEQSEQLKKEQDESKTLQQQIFEQRSKFLENVSDTVADYENSKINSDACNDEEDEDDDDDDDDNSDYTFKTDLLRDPQKEWEENLAQLNTLLNFVLIPIVGKVLGRRFANIVWRKIAEHIF</sequence>
<reference evidence="1" key="1">
    <citation type="submission" date="2023-04" db="EMBL/GenBank/DDBJ databases">
        <title>Candida boidinii NBRC 1967.</title>
        <authorList>
            <person name="Ichikawa N."/>
            <person name="Sato H."/>
            <person name="Tonouchi N."/>
        </authorList>
    </citation>
    <scope>NUCLEOTIDE SEQUENCE</scope>
    <source>
        <strain evidence="1">NBRC 1967</strain>
    </source>
</reference>
<evidence type="ECO:0000313" key="1">
    <source>
        <dbReference type="EMBL" id="GME91141.1"/>
    </source>
</evidence>
<keyword evidence="2" id="KW-1185">Reference proteome</keyword>
<comment type="caution">
    <text evidence="1">The sequence shown here is derived from an EMBL/GenBank/DDBJ whole genome shotgun (WGS) entry which is preliminary data.</text>
</comment>
<evidence type="ECO:0000313" key="2">
    <source>
        <dbReference type="Proteomes" id="UP001165101"/>
    </source>
</evidence>
<accession>A0ACB5TMS5</accession>
<gene>
    <name evidence="1" type="ORF">Cboi01_000217800</name>
</gene>